<reference evidence="3" key="2">
    <citation type="submission" date="2009-11" db="EMBL/GenBank/DDBJ databases">
        <title>The Genome Sequence of Allomyces macrogynus strain ATCC 38327.</title>
        <authorList>
            <consortium name="The Broad Institute Genome Sequencing Platform"/>
            <person name="Russ C."/>
            <person name="Cuomo C."/>
            <person name="Shea T."/>
            <person name="Young S.K."/>
            <person name="Zeng Q."/>
            <person name="Koehrsen M."/>
            <person name="Haas B."/>
            <person name="Borodovsky M."/>
            <person name="Guigo R."/>
            <person name="Alvarado L."/>
            <person name="Berlin A."/>
            <person name="Borenstein D."/>
            <person name="Chen Z."/>
            <person name="Engels R."/>
            <person name="Freedman E."/>
            <person name="Gellesch M."/>
            <person name="Goldberg J."/>
            <person name="Griggs A."/>
            <person name="Gujja S."/>
            <person name="Heiman D."/>
            <person name="Hepburn T."/>
            <person name="Howarth C."/>
            <person name="Jen D."/>
            <person name="Larson L."/>
            <person name="Lewis B."/>
            <person name="Mehta T."/>
            <person name="Park D."/>
            <person name="Pearson M."/>
            <person name="Roberts A."/>
            <person name="Saif S."/>
            <person name="Shenoy N."/>
            <person name="Sisk P."/>
            <person name="Stolte C."/>
            <person name="Sykes S."/>
            <person name="Walk T."/>
            <person name="White J."/>
            <person name="Yandava C."/>
            <person name="Burger G."/>
            <person name="Gray M.W."/>
            <person name="Holland P.W.H."/>
            <person name="King N."/>
            <person name="Lang F.B.F."/>
            <person name="Roger A.J."/>
            <person name="Ruiz-Trillo I."/>
            <person name="Lander E."/>
            <person name="Nusbaum C."/>
        </authorList>
    </citation>
    <scope>NUCLEOTIDE SEQUENCE [LARGE SCALE GENOMIC DNA]</scope>
    <source>
        <strain evidence="3">ATCC 38327</strain>
    </source>
</reference>
<dbReference type="Proteomes" id="UP000054350">
    <property type="component" value="Unassembled WGS sequence"/>
</dbReference>
<protein>
    <submittedName>
        <fullName evidence="2">Uncharacterized protein</fullName>
    </submittedName>
</protein>
<feature type="region of interest" description="Disordered" evidence="1">
    <location>
        <begin position="349"/>
        <end position="442"/>
    </location>
</feature>
<dbReference type="STRING" id="578462.A0A0L0T609"/>
<gene>
    <name evidence="2" type="ORF">AMAG_15158</name>
</gene>
<proteinExistence type="predicted"/>
<dbReference type="OrthoDB" id="10471392at2759"/>
<accession>A0A0L0T609</accession>
<dbReference type="EMBL" id="GG745364">
    <property type="protein sequence ID" value="KNE70190.1"/>
    <property type="molecule type" value="Genomic_DNA"/>
</dbReference>
<feature type="compositionally biased region" description="Low complexity" evidence="1">
    <location>
        <begin position="423"/>
        <end position="442"/>
    </location>
</feature>
<organism evidence="2 3">
    <name type="scientific">Allomyces macrogynus (strain ATCC 38327)</name>
    <name type="common">Allomyces javanicus var. macrogynus</name>
    <dbReference type="NCBI Taxonomy" id="578462"/>
    <lineage>
        <taxon>Eukaryota</taxon>
        <taxon>Fungi</taxon>
        <taxon>Fungi incertae sedis</taxon>
        <taxon>Blastocladiomycota</taxon>
        <taxon>Blastocladiomycetes</taxon>
        <taxon>Blastocladiales</taxon>
        <taxon>Blastocladiaceae</taxon>
        <taxon>Allomyces</taxon>
    </lineage>
</organism>
<dbReference type="VEuPathDB" id="FungiDB:AMAG_15158"/>
<sequence length="442" mass="47753">MSINDMIKAHFAAPDPPTATDLFAGVPDRHPRLHAPHARPFFDQLTQLVNPDRSRWANLYPHASTLALTRLRDLVFEQPLKQGARYSHFQHFIIMYILADAGSTALVDAYCTTYRIDPVLAHVPIALAAIDRGDYETVRAHAFHVQARHPAMSPFADPLIRALAAAGQNETVRWLAPMIGYAMDLDLAIQVCLNLPRGPQELVEMAHNDEDLAAVIHAFSNPAATASHLAARRDALELAPTARVAAAVRLLLDEMRLPASPAFAHTMFHVLVHHRLFVDAGLWAHVLARDLRYAVGRETRARIMEEVVRDRMWTDEASELEMKIAQVDAAAGPGLAAEDVVVGGAHEQDAEMADAEDTHGADQTTPRAVSAAVSTSTADTTPTPTTAAPTTASATPSGGAPSFGFAFRSNTPSTVSTMRFPGTASTARTTATPDAAATWSLR</sequence>
<reference evidence="2 3" key="1">
    <citation type="submission" date="2009-11" db="EMBL/GenBank/DDBJ databases">
        <title>Annotation of Allomyces macrogynus ATCC 38327.</title>
        <authorList>
            <consortium name="The Broad Institute Genome Sequencing Platform"/>
            <person name="Russ C."/>
            <person name="Cuomo C."/>
            <person name="Burger G."/>
            <person name="Gray M.W."/>
            <person name="Holland P.W.H."/>
            <person name="King N."/>
            <person name="Lang F.B.F."/>
            <person name="Roger A.J."/>
            <person name="Ruiz-Trillo I."/>
            <person name="Young S.K."/>
            <person name="Zeng Q."/>
            <person name="Gargeya S."/>
            <person name="Fitzgerald M."/>
            <person name="Haas B."/>
            <person name="Abouelleil A."/>
            <person name="Alvarado L."/>
            <person name="Arachchi H.M."/>
            <person name="Berlin A."/>
            <person name="Chapman S.B."/>
            <person name="Gearin G."/>
            <person name="Goldberg J."/>
            <person name="Griggs A."/>
            <person name="Gujja S."/>
            <person name="Hansen M."/>
            <person name="Heiman D."/>
            <person name="Howarth C."/>
            <person name="Larimer J."/>
            <person name="Lui A."/>
            <person name="MacDonald P.J.P."/>
            <person name="McCowen C."/>
            <person name="Montmayeur A."/>
            <person name="Murphy C."/>
            <person name="Neiman D."/>
            <person name="Pearson M."/>
            <person name="Priest M."/>
            <person name="Roberts A."/>
            <person name="Saif S."/>
            <person name="Shea T."/>
            <person name="Sisk P."/>
            <person name="Stolte C."/>
            <person name="Sykes S."/>
            <person name="Wortman J."/>
            <person name="Nusbaum C."/>
            <person name="Birren B."/>
        </authorList>
    </citation>
    <scope>NUCLEOTIDE SEQUENCE [LARGE SCALE GENOMIC DNA]</scope>
    <source>
        <strain evidence="2 3">ATCC 38327</strain>
    </source>
</reference>
<evidence type="ECO:0000313" key="2">
    <source>
        <dbReference type="EMBL" id="KNE70190.1"/>
    </source>
</evidence>
<keyword evidence="3" id="KW-1185">Reference proteome</keyword>
<evidence type="ECO:0000256" key="1">
    <source>
        <dbReference type="SAM" id="MobiDB-lite"/>
    </source>
</evidence>
<feature type="compositionally biased region" description="Low complexity" evidence="1">
    <location>
        <begin position="364"/>
        <end position="402"/>
    </location>
</feature>
<name>A0A0L0T609_ALLM3</name>
<feature type="compositionally biased region" description="Polar residues" evidence="1">
    <location>
        <begin position="408"/>
        <end position="417"/>
    </location>
</feature>
<dbReference type="AlphaFoldDB" id="A0A0L0T609"/>
<evidence type="ECO:0000313" key="3">
    <source>
        <dbReference type="Proteomes" id="UP000054350"/>
    </source>
</evidence>